<keyword evidence="2" id="KW-1185">Reference proteome</keyword>
<proteinExistence type="predicted"/>
<reference evidence="1" key="1">
    <citation type="submission" date="2022-04" db="EMBL/GenBank/DDBJ databases">
        <title>Genome of the entomopathogenic fungus Entomophthora muscae.</title>
        <authorList>
            <person name="Elya C."/>
            <person name="Lovett B.R."/>
            <person name="Lee E."/>
            <person name="Macias A.M."/>
            <person name="Hajek A.E."/>
            <person name="De Bivort B.L."/>
            <person name="Kasson M.T."/>
            <person name="De Fine Licht H.H."/>
            <person name="Stajich J.E."/>
        </authorList>
    </citation>
    <scope>NUCLEOTIDE SEQUENCE</scope>
    <source>
        <strain evidence="1">Berkeley</strain>
    </source>
</reference>
<accession>A0ACC2SE65</accession>
<evidence type="ECO:0000313" key="2">
    <source>
        <dbReference type="Proteomes" id="UP001165960"/>
    </source>
</evidence>
<name>A0ACC2SE65_9FUNG</name>
<organism evidence="1 2">
    <name type="scientific">Entomophthora muscae</name>
    <dbReference type="NCBI Taxonomy" id="34485"/>
    <lineage>
        <taxon>Eukaryota</taxon>
        <taxon>Fungi</taxon>
        <taxon>Fungi incertae sedis</taxon>
        <taxon>Zoopagomycota</taxon>
        <taxon>Entomophthoromycotina</taxon>
        <taxon>Entomophthoromycetes</taxon>
        <taxon>Entomophthorales</taxon>
        <taxon>Entomophthoraceae</taxon>
        <taxon>Entomophthora</taxon>
    </lineage>
</organism>
<sequence length="128" mass="13950">MSGRVLAQILITGSQIIGKAFVEAYKVAAADAAKNASRSAVKADADPLTHKTGITVEESLQILNIPKESSLEKITSRYSQLFKINDPATGGSFYLQSKIYRAKERLELELESHKVKEEESTGPTEPKA</sequence>
<gene>
    <name evidence="1" type="primary">PAM16_2</name>
    <name evidence="1" type="ORF">DSO57_1028831</name>
</gene>
<evidence type="ECO:0000313" key="1">
    <source>
        <dbReference type="EMBL" id="KAJ9060625.1"/>
    </source>
</evidence>
<protein>
    <submittedName>
        <fullName evidence="1">Mitochondrial import inner membrane translocase subunit TIM16</fullName>
    </submittedName>
</protein>
<dbReference type="EMBL" id="QTSX02005156">
    <property type="protein sequence ID" value="KAJ9060625.1"/>
    <property type="molecule type" value="Genomic_DNA"/>
</dbReference>
<dbReference type="Proteomes" id="UP001165960">
    <property type="component" value="Unassembled WGS sequence"/>
</dbReference>
<comment type="caution">
    <text evidence="1">The sequence shown here is derived from an EMBL/GenBank/DDBJ whole genome shotgun (WGS) entry which is preliminary data.</text>
</comment>